<dbReference type="PANTHER" id="PTHR42796">
    <property type="entry name" value="FUMARYLACETOACETATE HYDROLASE DOMAIN-CONTAINING PROTEIN 2A-RELATED"/>
    <property type="match status" value="1"/>
</dbReference>
<comment type="caution">
    <text evidence="4">The sequence shown here is derived from an EMBL/GenBank/DDBJ whole genome shotgun (WGS) entry which is preliminary data.</text>
</comment>
<accession>A0A840IBT4</accession>
<keyword evidence="5" id="KW-1185">Reference proteome</keyword>
<dbReference type="InterPro" id="IPR011234">
    <property type="entry name" value="Fumarylacetoacetase-like_C"/>
</dbReference>
<evidence type="ECO:0000256" key="1">
    <source>
        <dbReference type="ARBA" id="ARBA00010211"/>
    </source>
</evidence>
<organism evidence="4 5">
    <name type="scientific">Conexibacter arvalis</name>
    <dbReference type="NCBI Taxonomy" id="912552"/>
    <lineage>
        <taxon>Bacteria</taxon>
        <taxon>Bacillati</taxon>
        <taxon>Actinomycetota</taxon>
        <taxon>Thermoleophilia</taxon>
        <taxon>Solirubrobacterales</taxon>
        <taxon>Conexibacteraceae</taxon>
        <taxon>Conexibacter</taxon>
    </lineage>
</organism>
<sequence length="317" mass="33738">MRIATYLQAGEQRLGALDGGDAVVDLNRAAAARARAAGRATAQAHADATVPADVLAFLALGEPALADARAALDHARSLDPASAAAQLLRAPLADVQLLPPVPQPPKIICVGRNYAEHAREAGRELSPIPIIFTRFAATLLPDGGALVRPTVSEQFDWEGELAIVIGRRGRHIAKEAAFDHIAGYSVFNDATIRDFQFRTTQYTAGKNFHASGPFGPALVTKDEVADPHALRITTHIDGELQQDGNTKDMLFDIPTIVAHLSEFVELEPGDVIPTGTPAGVGFKRTPPRFLQPGEVVRVEVEGVGVLTNPVVAEEALR</sequence>
<dbReference type="GO" id="GO:0019752">
    <property type="term" value="P:carboxylic acid metabolic process"/>
    <property type="evidence" value="ECO:0007669"/>
    <property type="project" value="UniProtKB-ARBA"/>
</dbReference>
<dbReference type="EMBL" id="JACHNU010000002">
    <property type="protein sequence ID" value="MBB4662152.1"/>
    <property type="molecule type" value="Genomic_DNA"/>
</dbReference>
<dbReference type="RefSeq" id="WP_183341128.1">
    <property type="nucleotide sequence ID" value="NZ_JACHNU010000002.1"/>
</dbReference>
<evidence type="ECO:0000256" key="2">
    <source>
        <dbReference type="ARBA" id="ARBA00022723"/>
    </source>
</evidence>
<dbReference type="FunFam" id="3.90.850.10:FF:000002">
    <property type="entry name" value="2-hydroxyhepta-2,4-diene-1,7-dioate isomerase"/>
    <property type="match status" value="1"/>
</dbReference>
<keyword evidence="2" id="KW-0479">Metal-binding</keyword>
<dbReference type="SUPFAM" id="SSF56529">
    <property type="entry name" value="FAH"/>
    <property type="match status" value="1"/>
</dbReference>
<dbReference type="AlphaFoldDB" id="A0A840IBT4"/>
<dbReference type="GO" id="GO:0046872">
    <property type="term" value="F:metal ion binding"/>
    <property type="evidence" value="ECO:0007669"/>
    <property type="project" value="UniProtKB-KW"/>
</dbReference>
<evidence type="ECO:0000313" key="5">
    <source>
        <dbReference type="Proteomes" id="UP000585272"/>
    </source>
</evidence>
<comment type="similarity">
    <text evidence="1">Belongs to the FAH family.</text>
</comment>
<feature type="domain" description="Fumarylacetoacetase-like C-terminal" evidence="3">
    <location>
        <begin position="106"/>
        <end position="311"/>
    </location>
</feature>
<dbReference type="Pfam" id="PF01557">
    <property type="entry name" value="FAA_hydrolase"/>
    <property type="match status" value="1"/>
</dbReference>
<dbReference type="GO" id="GO:0016853">
    <property type="term" value="F:isomerase activity"/>
    <property type="evidence" value="ECO:0007669"/>
    <property type="project" value="UniProtKB-ARBA"/>
</dbReference>
<proteinExistence type="inferred from homology"/>
<dbReference type="InterPro" id="IPR051121">
    <property type="entry name" value="FAH"/>
</dbReference>
<dbReference type="Proteomes" id="UP000585272">
    <property type="component" value="Unassembled WGS sequence"/>
</dbReference>
<gene>
    <name evidence="4" type="ORF">BDZ31_001738</name>
</gene>
<dbReference type="PANTHER" id="PTHR42796:SF4">
    <property type="entry name" value="FUMARYLACETOACETATE HYDROLASE DOMAIN-CONTAINING PROTEIN 2A"/>
    <property type="match status" value="1"/>
</dbReference>
<dbReference type="Gene3D" id="3.90.850.10">
    <property type="entry name" value="Fumarylacetoacetase-like, C-terminal domain"/>
    <property type="match status" value="1"/>
</dbReference>
<evidence type="ECO:0000259" key="3">
    <source>
        <dbReference type="Pfam" id="PF01557"/>
    </source>
</evidence>
<dbReference type="InterPro" id="IPR036663">
    <property type="entry name" value="Fumarylacetoacetase_C_sf"/>
</dbReference>
<protein>
    <submittedName>
        <fullName evidence="4">2-keto-4-pentenoate hydratase/2-oxohepta-3-ene-1,7-dioic acid hydratase in catechol pathway</fullName>
    </submittedName>
</protein>
<evidence type="ECO:0000313" key="4">
    <source>
        <dbReference type="EMBL" id="MBB4662152.1"/>
    </source>
</evidence>
<name>A0A840IBT4_9ACTN</name>
<reference evidence="4 5" key="1">
    <citation type="submission" date="2020-08" db="EMBL/GenBank/DDBJ databases">
        <title>Genomic Encyclopedia of Archaeal and Bacterial Type Strains, Phase II (KMG-II): from individual species to whole genera.</title>
        <authorList>
            <person name="Goeker M."/>
        </authorList>
    </citation>
    <scope>NUCLEOTIDE SEQUENCE [LARGE SCALE GENOMIC DNA]</scope>
    <source>
        <strain evidence="4 5">DSM 23288</strain>
    </source>
</reference>